<dbReference type="EMBL" id="OC938349">
    <property type="protein sequence ID" value="CAD7661399.1"/>
    <property type="molecule type" value="Genomic_DNA"/>
</dbReference>
<gene>
    <name evidence="2" type="ORF">ONB1V03_LOCUS17960</name>
</gene>
<protein>
    <submittedName>
        <fullName evidence="2">Uncharacterized protein</fullName>
    </submittedName>
</protein>
<accession>A0A7R9MKD1</accession>
<keyword evidence="3" id="KW-1185">Reference proteome</keyword>
<sequence>MAKVAAKAESDFRNNLKRVQSQKFTMQDDEKQLTTKTQPEWATKKAEARPDWALGKKGHEKPETETEEIEIED</sequence>
<dbReference type="EMBL" id="CAJPVJ010023524">
    <property type="protein sequence ID" value="CAG2178535.1"/>
    <property type="molecule type" value="Genomic_DNA"/>
</dbReference>
<dbReference type="AlphaFoldDB" id="A0A7R9MKD1"/>
<evidence type="ECO:0000313" key="2">
    <source>
        <dbReference type="EMBL" id="CAD7661399.1"/>
    </source>
</evidence>
<feature type="region of interest" description="Disordered" evidence="1">
    <location>
        <begin position="19"/>
        <end position="73"/>
    </location>
</feature>
<reference evidence="2" key="1">
    <citation type="submission" date="2020-11" db="EMBL/GenBank/DDBJ databases">
        <authorList>
            <person name="Tran Van P."/>
        </authorList>
    </citation>
    <scope>NUCLEOTIDE SEQUENCE</scope>
</reference>
<proteinExistence type="predicted"/>
<name>A0A7R9MKD1_9ACAR</name>
<evidence type="ECO:0000256" key="1">
    <source>
        <dbReference type="SAM" id="MobiDB-lite"/>
    </source>
</evidence>
<dbReference type="Proteomes" id="UP000728032">
    <property type="component" value="Unassembled WGS sequence"/>
</dbReference>
<organism evidence="2">
    <name type="scientific">Oppiella nova</name>
    <dbReference type="NCBI Taxonomy" id="334625"/>
    <lineage>
        <taxon>Eukaryota</taxon>
        <taxon>Metazoa</taxon>
        <taxon>Ecdysozoa</taxon>
        <taxon>Arthropoda</taxon>
        <taxon>Chelicerata</taxon>
        <taxon>Arachnida</taxon>
        <taxon>Acari</taxon>
        <taxon>Acariformes</taxon>
        <taxon>Sarcoptiformes</taxon>
        <taxon>Oribatida</taxon>
        <taxon>Brachypylina</taxon>
        <taxon>Oppioidea</taxon>
        <taxon>Oppiidae</taxon>
        <taxon>Oppiella</taxon>
    </lineage>
</organism>
<evidence type="ECO:0000313" key="3">
    <source>
        <dbReference type="Proteomes" id="UP000728032"/>
    </source>
</evidence>